<evidence type="ECO:0000256" key="10">
    <source>
        <dbReference type="SAM" id="MobiDB-lite"/>
    </source>
</evidence>
<name>A0ABW5CXG3_9BACT</name>
<reference evidence="14" key="1">
    <citation type="journal article" date="2019" name="Int. J. Syst. Evol. Microbiol.">
        <title>The Global Catalogue of Microorganisms (GCM) 10K type strain sequencing project: providing services to taxonomists for standard genome sequencing and annotation.</title>
        <authorList>
            <consortium name="The Broad Institute Genomics Platform"/>
            <consortium name="The Broad Institute Genome Sequencing Center for Infectious Disease"/>
            <person name="Wu L."/>
            <person name="Ma J."/>
        </authorList>
    </citation>
    <scope>NUCLEOTIDE SEQUENCE [LARGE SCALE GENOMIC DNA]</scope>
    <source>
        <strain evidence="14">CGMCC 4.1782</strain>
    </source>
</reference>
<dbReference type="InterPro" id="IPR006260">
    <property type="entry name" value="TonB/TolA_C"/>
</dbReference>
<keyword evidence="14" id="KW-1185">Reference proteome</keyword>
<comment type="caution">
    <text evidence="13">The sequence shown here is derived from an EMBL/GenBank/DDBJ whole genome shotgun (WGS) entry which is preliminary data.</text>
</comment>
<evidence type="ECO:0000256" key="2">
    <source>
        <dbReference type="ARBA" id="ARBA00006555"/>
    </source>
</evidence>
<dbReference type="Gene3D" id="3.30.1150.10">
    <property type="match status" value="1"/>
</dbReference>
<keyword evidence="5" id="KW-0997">Cell inner membrane</keyword>
<feature type="region of interest" description="Disordered" evidence="10">
    <location>
        <begin position="330"/>
        <end position="358"/>
    </location>
</feature>
<proteinExistence type="inferred from homology"/>
<keyword evidence="9 11" id="KW-0472">Membrane</keyword>
<comment type="similarity">
    <text evidence="2">Belongs to the TonB family.</text>
</comment>
<dbReference type="RefSeq" id="WP_250432242.1">
    <property type="nucleotide sequence ID" value="NZ_JALPRR010000006.1"/>
</dbReference>
<dbReference type="Proteomes" id="UP001597374">
    <property type="component" value="Unassembled WGS sequence"/>
</dbReference>
<feature type="transmembrane region" description="Helical" evidence="11">
    <location>
        <begin position="6"/>
        <end position="25"/>
    </location>
</feature>
<protein>
    <submittedName>
        <fullName evidence="13">TonB family protein</fullName>
    </submittedName>
</protein>
<feature type="domain" description="TonB C-terminal" evidence="12">
    <location>
        <begin position="385"/>
        <end position="476"/>
    </location>
</feature>
<evidence type="ECO:0000256" key="9">
    <source>
        <dbReference type="ARBA" id="ARBA00023136"/>
    </source>
</evidence>
<accession>A0ABW5CXG3</accession>
<gene>
    <name evidence="13" type="ORF">ACFSKP_12275</name>
</gene>
<feature type="transmembrane region" description="Helical" evidence="11">
    <location>
        <begin position="37"/>
        <end position="56"/>
    </location>
</feature>
<evidence type="ECO:0000313" key="14">
    <source>
        <dbReference type="Proteomes" id="UP001597374"/>
    </source>
</evidence>
<evidence type="ECO:0000256" key="1">
    <source>
        <dbReference type="ARBA" id="ARBA00004383"/>
    </source>
</evidence>
<evidence type="ECO:0000256" key="11">
    <source>
        <dbReference type="SAM" id="Phobius"/>
    </source>
</evidence>
<dbReference type="PROSITE" id="PS52015">
    <property type="entry name" value="TONB_CTD"/>
    <property type="match status" value="1"/>
</dbReference>
<sequence>METIANYLIQSGLCLLLFYLFYLLVLRSFPQLRYNRLYLLLAPVVSLFIPLLQLPLPFPQDLALVPALPVIQLQEVTVTPSHPQAAASINTIPVEFILLVLYVAAGLGLLARLGLQLLRLRKLINTTTPLAMQASEATVLQTSNEYTSFAFLHYVFLSPQNHLTEKERQQVLAHELAHVRLGHTYDVLYYEVLTAILWFNPLVWLLKAELRDVHEYQADAQVLAAFQPQEYTSLLAKEALHQSGMLIGSHFYKPQVFKRLHMLQKYGQRASLFRPLLVLPLLLLMLFIFSSRAVTADITASLAAKPERITTTDTPIATVSEEKAALLLPPPIESKATERAPAQESLSKKQTPPAPKAEDEVLLPLSDPDAEKPFIYVEQFPRFKGGEGEMMKFLGQNMRYPKSAQDAGIEGLVVASFVVEKDGTLSDITLIKGLQEDADREALRVIEAMSGQWEPGLQNGKIVRVRYTIPIRFKMK</sequence>
<dbReference type="CDD" id="cd07341">
    <property type="entry name" value="M56_BlaR1_MecR1_like"/>
    <property type="match status" value="1"/>
</dbReference>
<keyword evidence="8 11" id="KW-1133">Transmembrane helix</keyword>
<evidence type="ECO:0000256" key="7">
    <source>
        <dbReference type="ARBA" id="ARBA00022927"/>
    </source>
</evidence>
<dbReference type="InterPro" id="IPR051045">
    <property type="entry name" value="TonB-dependent_transducer"/>
</dbReference>
<comment type="subcellular location">
    <subcellularLocation>
        <location evidence="1">Cell inner membrane</location>
        <topology evidence="1">Single-pass membrane protein</topology>
        <orientation evidence="1">Periplasmic side</orientation>
    </subcellularLocation>
</comment>
<dbReference type="Pfam" id="PF05569">
    <property type="entry name" value="Peptidase_M56"/>
    <property type="match status" value="1"/>
</dbReference>
<dbReference type="Pfam" id="PF03544">
    <property type="entry name" value="TonB_C"/>
    <property type="match status" value="1"/>
</dbReference>
<dbReference type="InterPro" id="IPR008756">
    <property type="entry name" value="Peptidase_M56"/>
</dbReference>
<dbReference type="PANTHER" id="PTHR33446">
    <property type="entry name" value="PROTEIN TONB-RELATED"/>
    <property type="match status" value="1"/>
</dbReference>
<evidence type="ECO:0000256" key="3">
    <source>
        <dbReference type="ARBA" id="ARBA00022448"/>
    </source>
</evidence>
<evidence type="ECO:0000313" key="13">
    <source>
        <dbReference type="EMBL" id="MFD2247037.1"/>
    </source>
</evidence>
<feature type="transmembrane region" description="Helical" evidence="11">
    <location>
        <begin position="272"/>
        <end position="289"/>
    </location>
</feature>
<evidence type="ECO:0000256" key="5">
    <source>
        <dbReference type="ARBA" id="ARBA00022519"/>
    </source>
</evidence>
<dbReference type="NCBIfam" id="TIGR01352">
    <property type="entry name" value="tonB_Cterm"/>
    <property type="match status" value="1"/>
</dbReference>
<evidence type="ECO:0000256" key="4">
    <source>
        <dbReference type="ARBA" id="ARBA00022475"/>
    </source>
</evidence>
<keyword evidence="4" id="KW-1003">Cell membrane</keyword>
<evidence type="ECO:0000256" key="8">
    <source>
        <dbReference type="ARBA" id="ARBA00022989"/>
    </source>
</evidence>
<dbReference type="PANTHER" id="PTHR33446:SF2">
    <property type="entry name" value="PROTEIN TONB"/>
    <property type="match status" value="1"/>
</dbReference>
<dbReference type="InterPro" id="IPR037682">
    <property type="entry name" value="TonB_C"/>
</dbReference>
<evidence type="ECO:0000259" key="12">
    <source>
        <dbReference type="PROSITE" id="PS52015"/>
    </source>
</evidence>
<evidence type="ECO:0000256" key="6">
    <source>
        <dbReference type="ARBA" id="ARBA00022692"/>
    </source>
</evidence>
<keyword evidence="3" id="KW-0813">Transport</keyword>
<feature type="transmembrane region" description="Helical" evidence="11">
    <location>
        <begin position="96"/>
        <end position="115"/>
    </location>
</feature>
<dbReference type="EMBL" id="JBHUIM010000002">
    <property type="protein sequence ID" value="MFD2247037.1"/>
    <property type="molecule type" value="Genomic_DNA"/>
</dbReference>
<keyword evidence="7" id="KW-0653">Protein transport</keyword>
<dbReference type="SUPFAM" id="SSF74653">
    <property type="entry name" value="TolA/TonB C-terminal domain"/>
    <property type="match status" value="1"/>
</dbReference>
<organism evidence="13 14">
    <name type="scientific">Pontibacter ruber</name>
    <dbReference type="NCBI Taxonomy" id="1343895"/>
    <lineage>
        <taxon>Bacteria</taxon>
        <taxon>Pseudomonadati</taxon>
        <taxon>Bacteroidota</taxon>
        <taxon>Cytophagia</taxon>
        <taxon>Cytophagales</taxon>
        <taxon>Hymenobacteraceae</taxon>
        <taxon>Pontibacter</taxon>
    </lineage>
</organism>
<keyword evidence="6 11" id="KW-0812">Transmembrane</keyword>